<proteinExistence type="predicted"/>
<dbReference type="Gene3D" id="2.60.300.12">
    <property type="entry name" value="HesB-like domain"/>
    <property type="match status" value="1"/>
</dbReference>
<evidence type="ECO:0000259" key="1">
    <source>
        <dbReference type="Pfam" id="PF01521"/>
    </source>
</evidence>
<name>A0A0D7WZZ9_9BACL</name>
<protein>
    <recommendedName>
        <fullName evidence="1">Core domain-containing protein</fullName>
    </recommendedName>
</protein>
<evidence type="ECO:0000313" key="3">
    <source>
        <dbReference type="Proteomes" id="UP000032534"/>
    </source>
</evidence>
<dbReference type="SUPFAM" id="SSF89360">
    <property type="entry name" value="HesB-like domain"/>
    <property type="match status" value="1"/>
</dbReference>
<dbReference type="InterPro" id="IPR035903">
    <property type="entry name" value="HesB-like_dom_sf"/>
</dbReference>
<gene>
    <name evidence="2" type="ORF">QD47_15445</name>
</gene>
<dbReference type="OrthoDB" id="2361087at2"/>
<feature type="domain" description="Core" evidence="1">
    <location>
        <begin position="1"/>
        <end position="100"/>
    </location>
</feature>
<keyword evidence="3" id="KW-1185">Reference proteome</keyword>
<dbReference type="InterPro" id="IPR000361">
    <property type="entry name" value="ATAP_core_dom"/>
</dbReference>
<dbReference type="AlphaFoldDB" id="A0A0D7WZZ9"/>
<dbReference type="PATRIC" id="fig|159743.3.peg.3438"/>
<dbReference type="RefSeq" id="WP_044646984.1">
    <property type="nucleotide sequence ID" value="NZ_JTHP01000030.1"/>
</dbReference>
<reference evidence="2 3" key="1">
    <citation type="submission" date="2014-11" db="EMBL/GenBank/DDBJ databases">
        <title>Draft Genome Sequences of Paenibacillus polymyxa NRRL B-30509 and Paenibacillus terrae NRRL B-30644, Strains from a Poultry Environment that Produce Tridecaptin A and Paenicidins.</title>
        <authorList>
            <person name="van Belkum M.J."/>
            <person name="Lohans C.T."/>
            <person name="Vederas J.C."/>
        </authorList>
    </citation>
    <scope>NUCLEOTIDE SEQUENCE [LARGE SCALE GENOMIC DNA]</scope>
    <source>
        <strain evidence="2 3">NRRL B-30644</strain>
    </source>
</reference>
<accession>A0A0D7WZZ9</accession>
<evidence type="ECO:0000313" key="2">
    <source>
        <dbReference type="EMBL" id="KJD44761.1"/>
    </source>
</evidence>
<organism evidence="2 3">
    <name type="scientific">Paenibacillus terrae</name>
    <dbReference type="NCBI Taxonomy" id="159743"/>
    <lineage>
        <taxon>Bacteria</taxon>
        <taxon>Bacillati</taxon>
        <taxon>Bacillota</taxon>
        <taxon>Bacilli</taxon>
        <taxon>Bacillales</taxon>
        <taxon>Paenibacillaceae</taxon>
        <taxon>Paenibacillus</taxon>
    </lineage>
</organism>
<comment type="caution">
    <text evidence="2">The sequence shown here is derived from an EMBL/GenBank/DDBJ whole genome shotgun (WGS) entry which is preliminary data.</text>
</comment>
<dbReference type="EMBL" id="JTHP01000030">
    <property type="protein sequence ID" value="KJD44761.1"/>
    <property type="molecule type" value="Genomic_DNA"/>
</dbReference>
<sequence length="107" mass="11884">MNIQINPLAEQRLTQILGDQPGYIKLFYDTEGCGCDGITVLKIVSAPDNGDIEVQAGSLPFLVSGQQAIYFEESMRLDADEKFPSYKLSSDSTFYSNNVKNRDVRPS</sequence>
<dbReference type="Pfam" id="PF01521">
    <property type="entry name" value="Fe-S_biosyn"/>
    <property type="match status" value="1"/>
</dbReference>
<dbReference type="Proteomes" id="UP000032534">
    <property type="component" value="Unassembled WGS sequence"/>
</dbReference>